<dbReference type="InterPro" id="IPR003265">
    <property type="entry name" value="HhH-GPD_domain"/>
</dbReference>
<dbReference type="PIRSF" id="PIRSF001435">
    <property type="entry name" value="Nth"/>
    <property type="match status" value="1"/>
</dbReference>
<keyword evidence="1" id="KW-0004">4Fe-4S</keyword>
<dbReference type="InterPro" id="IPR011257">
    <property type="entry name" value="DNA_glycosylase"/>
</dbReference>
<keyword evidence="2" id="KW-0479">Metal-binding</keyword>
<feature type="domain" description="HhH-GPD" evidence="5">
    <location>
        <begin position="38"/>
        <end position="197"/>
    </location>
</feature>
<evidence type="ECO:0000259" key="5">
    <source>
        <dbReference type="SMART" id="SM00478"/>
    </source>
</evidence>
<dbReference type="AlphaFoldDB" id="A0A0D2HL45"/>
<dbReference type="SUPFAM" id="SSF48150">
    <property type="entry name" value="DNA-glycosylase"/>
    <property type="match status" value="1"/>
</dbReference>
<dbReference type="Pfam" id="PF00730">
    <property type="entry name" value="HhH-GPD"/>
    <property type="match status" value="1"/>
</dbReference>
<dbReference type="GO" id="GO:0051539">
    <property type="term" value="F:4 iron, 4 sulfur cluster binding"/>
    <property type="evidence" value="ECO:0007669"/>
    <property type="project" value="UniProtKB-KW"/>
</dbReference>
<reference evidence="6 7" key="1">
    <citation type="submission" date="2013-11" db="EMBL/GenBank/DDBJ databases">
        <title>Metagenomic analysis of a methanogenic consortium involved in long chain n-alkane degradation.</title>
        <authorList>
            <person name="Davidova I.A."/>
            <person name="Callaghan A.V."/>
            <person name="Wawrik B."/>
            <person name="Pruitt S."/>
            <person name="Marks C."/>
            <person name="Duncan K.E."/>
            <person name="Suflita J.M."/>
        </authorList>
    </citation>
    <scope>NUCLEOTIDE SEQUENCE [LARGE SCALE GENOMIC DNA]</scope>
    <source>
        <strain evidence="6 7">SPR</strain>
    </source>
</reference>
<dbReference type="RefSeq" id="WP_044351935.1">
    <property type="nucleotide sequence ID" value="NZ_AZAC01000056.1"/>
</dbReference>
<name>A0A0D2HL45_9BACT</name>
<dbReference type="Gene3D" id="1.10.340.30">
    <property type="entry name" value="Hypothetical protein, domain 2"/>
    <property type="match status" value="1"/>
</dbReference>
<dbReference type="PANTHER" id="PTHR10359:SF19">
    <property type="entry name" value="DNA REPAIR GLYCOSYLASE MJ1434-RELATED"/>
    <property type="match status" value="1"/>
</dbReference>
<evidence type="ECO:0000256" key="2">
    <source>
        <dbReference type="ARBA" id="ARBA00022723"/>
    </source>
</evidence>
<dbReference type="OrthoDB" id="9802365at2"/>
<sequence length="217" mass="25034">MEIKEILEELYDLPFKRFGDLHWWPGETRFEIMVGAILTQNTNWQNVEKAITNLKKARVLSLDRLLQLPPEELSRLIRPAGYYNLKEKRLRNLLNLVQQDAGGDLDAFFKGPLKEVREKLLSSKGVGPETADSILLYAGGRPTFVVDAYTMRILSRHHLIPAKAAYEEVRLLFMKNLPNKAPFFNQYHAQLVMIGKDYCKKSKPACEDCPLDSWQRS</sequence>
<organism evidence="6 7">
    <name type="scientific">Dethiosulfatarculus sandiegensis</name>
    <dbReference type="NCBI Taxonomy" id="1429043"/>
    <lineage>
        <taxon>Bacteria</taxon>
        <taxon>Pseudomonadati</taxon>
        <taxon>Thermodesulfobacteriota</taxon>
        <taxon>Desulfarculia</taxon>
        <taxon>Desulfarculales</taxon>
        <taxon>Desulfarculaceae</taxon>
        <taxon>Dethiosulfatarculus</taxon>
    </lineage>
</organism>
<dbReference type="PANTHER" id="PTHR10359">
    <property type="entry name" value="A/G-SPECIFIC ADENINE GLYCOSYLASE/ENDONUCLEASE III"/>
    <property type="match status" value="1"/>
</dbReference>
<dbReference type="InterPro" id="IPR023170">
    <property type="entry name" value="HhH_base_excis_C"/>
</dbReference>
<evidence type="ECO:0000256" key="3">
    <source>
        <dbReference type="ARBA" id="ARBA00023004"/>
    </source>
</evidence>
<evidence type="ECO:0000256" key="1">
    <source>
        <dbReference type="ARBA" id="ARBA00022485"/>
    </source>
</evidence>
<protein>
    <submittedName>
        <fullName evidence="6">Endonuclease</fullName>
    </submittedName>
</protein>
<comment type="caution">
    <text evidence="6">The sequence shown here is derived from an EMBL/GenBank/DDBJ whole genome shotgun (WGS) entry which is preliminary data.</text>
</comment>
<keyword evidence="4" id="KW-0411">Iron-sulfur</keyword>
<dbReference type="PATRIC" id="fig|1429043.3.peg.5081"/>
<dbReference type="SMART" id="SM00478">
    <property type="entry name" value="ENDO3c"/>
    <property type="match status" value="1"/>
</dbReference>
<gene>
    <name evidence="6" type="ORF">X474_24025</name>
</gene>
<dbReference type="GO" id="GO:0004519">
    <property type="term" value="F:endonuclease activity"/>
    <property type="evidence" value="ECO:0007669"/>
    <property type="project" value="UniProtKB-KW"/>
</dbReference>
<dbReference type="GO" id="GO:0046872">
    <property type="term" value="F:metal ion binding"/>
    <property type="evidence" value="ECO:0007669"/>
    <property type="project" value="UniProtKB-KW"/>
</dbReference>
<keyword evidence="6" id="KW-0540">Nuclease</keyword>
<proteinExistence type="predicted"/>
<dbReference type="STRING" id="1429043.X474_24025"/>
<dbReference type="CDD" id="cd00056">
    <property type="entry name" value="ENDO3c"/>
    <property type="match status" value="1"/>
</dbReference>
<evidence type="ECO:0000313" key="7">
    <source>
        <dbReference type="Proteomes" id="UP000032233"/>
    </source>
</evidence>
<keyword evidence="6" id="KW-0378">Hydrolase</keyword>
<accession>A0A0D2HL45</accession>
<dbReference type="Proteomes" id="UP000032233">
    <property type="component" value="Unassembled WGS sequence"/>
</dbReference>
<dbReference type="Gene3D" id="1.10.1670.10">
    <property type="entry name" value="Helix-hairpin-Helix base-excision DNA repair enzymes (C-terminal)"/>
    <property type="match status" value="1"/>
</dbReference>
<keyword evidence="3" id="KW-0408">Iron</keyword>
<keyword evidence="6" id="KW-0255">Endonuclease</keyword>
<dbReference type="EMBL" id="AZAC01000056">
    <property type="protein sequence ID" value="KIX11358.1"/>
    <property type="molecule type" value="Genomic_DNA"/>
</dbReference>
<evidence type="ECO:0000256" key="4">
    <source>
        <dbReference type="ARBA" id="ARBA00023014"/>
    </source>
</evidence>
<keyword evidence="7" id="KW-1185">Reference proteome</keyword>
<dbReference type="InParanoid" id="A0A0D2HL45"/>
<dbReference type="GO" id="GO:0006284">
    <property type="term" value="P:base-excision repair"/>
    <property type="evidence" value="ECO:0007669"/>
    <property type="project" value="InterPro"/>
</dbReference>
<evidence type="ECO:0000313" key="6">
    <source>
        <dbReference type="EMBL" id="KIX11358.1"/>
    </source>
</evidence>